<reference evidence="5 6" key="1">
    <citation type="submission" date="2024-08" db="EMBL/GenBank/DDBJ databases">
        <title>Gnathostoma spinigerum genome.</title>
        <authorList>
            <person name="Gonzalez-Bertolin B."/>
            <person name="Monzon S."/>
            <person name="Zaballos A."/>
            <person name="Jimenez P."/>
            <person name="Dekumyoy P."/>
            <person name="Varona S."/>
            <person name="Cuesta I."/>
            <person name="Sumanam S."/>
            <person name="Adisakwattana P."/>
            <person name="Gasser R.B."/>
            <person name="Hernandez-Gonzalez A."/>
            <person name="Young N.D."/>
            <person name="Perteguer M.J."/>
        </authorList>
    </citation>
    <scope>NUCLEOTIDE SEQUENCE [LARGE SCALE GENOMIC DNA]</scope>
    <source>
        <strain evidence="5">AL3</strain>
        <tissue evidence="5">Liver</tissue>
    </source>
</reference>
<protein>
    <recommendedName>
        <fullName evidence="3">5'-AMP-activated protein kinase subunit beta-1</fullName>
    </recommendedName>
</protein>
<evidence type="ECO:0000259" key="4">
    <source>
        <dbReference type="Pfam" id="PF16561"/>
    </source>
</evidence>
<sequence length="127" mass="14899">MGGIITRFVKFVVTEFRSWGWLTHQYHERKLETAQLKSAEFTTNIRWIAESESNEVKIAISTNDWKPLEMRKIDDKTFIYEINLPESTENLKTIEFKFLVDGSWRTSNEYKTCPNGFGTVNNVITIQ</sequence>
<comment type="similarity">
    <text evidence="1">Belongs to the 5'-AMP-activated protein kinase beta subunit family.</text>
</comment>
<dbReference type="PANTHER" id="PTHR10343">
    <property type="entry name" value="5'-AMP-ACTIVATED PROTEIN KINASE , BETA SUBUNIT"/>
    <property type="match status" value="1"/>
</dbReference>
<dbReference type="InterPro" id="IPR032640">
    <property type="entry name" value="AMPK1_CBM"/>
</dbReference>
<dbReference type="InterPro" id="IPR050827">
    <property type="entry name" value="CRP1_MDG1_kinase"/>
</dbReference>
<evidence type="ECO:0000313" key="5">
    <source>
        <dbReference type="EMBL" id="MFH4976724.1"/>
    </source>
</evidence>
<evidence type="ECO:0000256" key="2">
    <source>
        <dbReference type="ARBA" id="ARBA00025180"/>
    </source>
</evidence>
<dbReference type="EMBL" id="JBGFUD010001763">
    <property type="protein sequence ID" value="MFH4976724.1"/>
    <property type="molecule type" value="Genomic_DNA"/>
</dbReference>
<feature type="domain" description="AMP-activated protein kinase glycogen-binding" evidence="4">
    <location>
        <begin position="43"/>
        <end position="127"/>
    </location>
</feature>
<evidence type="ECO:0000256" key="3">
    <source>
        <dbReference type="ARBA" id="ARBA00040010"/>
    </source>
</evidence>
<dbReference type="Pfam" id="PF16561">
    <property type="entry name" value="AMPK1_CBM"/>
    <property type="match status" value="1"/>
</dbReference>
<dbReference type="InterPro" id="IPR014756">
    <property type="entry name" value="Ig_E-set"/>
</dbReference>
<comment type="caution">
    <text evidence="5">The sequence shown here is derived from an EMBL/GenBank/DDBJ whole genome shotgun (WGS) entry which is preliminary data.</text>
</comment>
<dbReference type="Gene3D" id="2.60.40.10">
    <property type="entry name" value="Immunoglobulins"/>
    <property type="match status" value="1"/>
</dbReference>
<evidence type="ECO:0000313" key="6">
    <source>
        <dbReference type="Proteomes" id="UP001608902"/>
    </source>
</evidence>
<dbReference type="SUPFAM" id="SSF81296">
    <property type="entry name" value="E set domains"/>
    <property type="match status" value="1"/>
</dbReference>
<dbReference type="CDD" id="cd02859">
    <property type="entry name" value="E_set_AMPKbeta_like_N"/>
    <property type="match status" value="1"/>
</dbReference>
<gene>
    <name evidence="5" type="ORF">AB6A40_003433</name>
</gene>
<dbReference type="PANTHER" id="PTHR10343:SF84">
    <property type="entry name" value="5'-AMP-ACTIVATED PROTEIN KINASE SUBUNIT BETA-1"/>
    <property type="match status" value="1"/>
</dbReference>
<dbReference type="AlphaFoldDB" id="A0ABD6E9I6"/>
<proteinExistence type="inferred from homology"/>
<dbReference type="InterPro" id="IPR013783">
    <property type="entry name" value="Ig-like_fold"/>
</dbReference>
<name>A0ABD6E9I6_9BILA</name>
<dbReference type="Proteomes" id="UP001608902">
    <property type="component" value="Unassembled WGS sequence"/>
</dbReference>
<comment type="function">
    <text evidence="2">Non-catalytic subunit of AMP-activated protein kinase (AMPK), an energy sensor protein kinase that plays a key role in regulating cellular energy metabolism. In response to reduction of intracellular ATP levels, AMPK activates energy-producing pathways and inhibits energy-consuming processes: inhibits protein, carbohydrate and lipid biosynthesis, as well as cell growth and proliferation. AMPK acts via direct phosphorylation of metabolic enzymes, and by longer-term effects via phosphorylation of transcription regulators. Also acts as a regulator of cellular polarity by remodeling the actin cytoskeleton; probably by indirectly activating myosin. Beta non-catalytic subunit acts as a scaffold on which the AMPK complex assembles, via its C-terminus that bridges alpha (PRKAA1 or PRKAA2) and gamma subunits (PRKAG1, PRKAG2 or PRKAG3).</text>
</comment>
<evidence type="ECO:0000256" key="1">
    <source>
        <dbReference type="ARBA" id="ARBA00010926"/>
    </source>
</evidence>
<keyword evidence="6" id="KW-1185">Reference proteome</keyword>
<organism evidence="5 6">
    <name type="scientific">Gnathostoma spinigerum</name>
    <dbReference type="NCBI Taxonomy" id="75299"/>
    <lineage>
        <taxon>Eukaryota</taxon>
        <taxon>Metazoa</taxon>
        <taxon>Ecdysozoa</taxon>
        <taxon>Nematoda</taxon>
        <taxon>Chromadorea</taxon>
        <taxon>Rhabditida</taxon>
        <taxon>Spirurina</taxon>
        <taxon>Gnathostomatomorpha</taxon>
        <taxon>Gnathostomatoidea</taxon>
        <taxon>Gnathostomatidae</taxon>
        <taxon>Gnathostoma</taxon>
    </lineage>
</organism>
<accession>A0ABD6E9I6</accession>